<dbReference type="InterPro" id="IPR029058">
    <property type="entry name" value="AB_hydrolase_fold"/>
</dbReference>
<reference evidence="2" key="1">
    <citation type="journal article" date="2019" name="Int. J. Syst. Evol. Microbiol.">
        <title>The Global Catalogue of Microorganisms (GCM) 10K type strain sequencing project: providing services to taxonomists for standard genome sequencing and annotation.</title>
        <authorList>
            <consortium name="The Broad Institute Genomics Platform"/>
            <consortium name="The Broad Institute Genome Sequencing Center for Infectious Disease"/>
            <person name="Wu L."/>
            <person name="Ma J."/>
        </authorList>
    </citation>
    <scope>NUCLEOTIDE SEQUENCE [LARGE SCALE GENOMIC DNA]</scope>
    <source>
        <strain evidence="2">KCTC 52094</strain>
    </source>
</reference>
<protein>
    <recommendedName>
        <fullName evidence="3">Alpha/beta hydrolase</fullName>
    </recommendedName>
</protein>
<evidence type="ECO:0008006" key="3">
    <source>
        <dbReference type="Google" id="ProtNLM"/>
    </source>
</evidence>
<evidence type="ECO:0000313" key="2">
    <source>
        <dbReference type="Proteomes" id="UP001595593"/>
    </source>
</evidence>
<accession>A0ABV7G3J1</accession>
<dbReference type="RefSeq" id="WP_379597673.1">
    <property type="nucleotide sequence ID" value="NZ_JBHRTN010000018.1"/>
</dbReference>
<proteinExistence type="predicted"/>
<dbReference type="Gene3D" id="3.40.50.1820">
    <property type="entry name" value="alpha/beta hydrolase"/>
    <property type="match status" value="1"/>
</dbReference>
<keyword evidence="2" id="KW-1185">Reference proteome</keyword>
<dbReference type="SUPFAM" id="SSF53474">
    <property type="entry name" value="alpha/beta-Hydrolases"/>
    <property type="match status" value="1"/>
</dbReference>
<comment type="caution">
    <text evidence="1">The sequence shown here is derived from an EMBL/GenBank/DDBJ whole genome shotgun (WGS) entry which is preliminary data.</text>
</comment>
<evidence type="ECO:0000313" key="1">
    <source>
        <dbReference type="EMBL" id="MFC3126388.1"/>
    </source>
</evidence>
<sequence>MPPTLRGCRILMAYGLAGEALNRLRPFGMDYMAAQLAWLRGQGAAADVVLVPTSAPVAENAERLAEAIRAEPEPCLIVAHSKGGLEVLAALLQPGTVERCRGFIAIQSPFHGSAVADALVRSPRLHGMARWLAVTLHAGSGAGLVDLTSAVRQSWMRENADAIRQLTARIPVLCLGSSLTRETARGPDRRYLPMVRWMEQRGAGPNDGLVSVRSALLPGAQHWVLNASHRALVSSGEGRDPVGVLRDALAEIMRE</sequence>
<gene>
    <name evidence="1" type="ORF">ACFOD4_15085</name>
</gene>
<organism evidence="1 2">
    <name type="scientific">Teichococcus globiformis</name>
    <dbReference type="NCBI Taxonomy" id="2307229"/>
    <lineage>
        <taxon>Bacteria</taxon>
        <taxon>Pseudomonadati</taxon>
        <taxon>Pseudomonadota</taxon>
        <taxon>Alphaproteobacteria</taxon>
        <taxon>Acetobacterales</taxon>
        <taxon>Roseomonadaceae</taxon>
        <taxon>Roseomonas</taxon>
    </lineage>
</organism>
<dbReference type="EMBL" id="JBHRTN010000018">
    <property type="protein sequence ID" value="MFC3126388.1"/>
    <property type="molecule type" value="Genomic_DNA"/>
</dbReference>
<name>A0ABV7G3J1_9PROT</name>
<dbReference type="Proteomes" id="UP001595593">
    <property type="component" value="Unassembled WGS sequence"/>
</dbReference>